<gene>
    <name evidence="4" type="ORF">SAMN05444007_10888</name>
</gene>
<dbReference type="InterPro" id="IPR050553">
    <property type="entry name" value="Thioredoxin_ResA/DsbE_sf"/>
</dbReference>
<dbReference type="RefSeq" id="WP_092368255.1">
    <property type="nucleotide sequence ID" value="NZ_BMGV01000008.1"/>
</dbReference>
<dbReference type="InterPro" id="IPR036249">
    <property type="entry name" value="Thioredoxin-like_sf"/>
</dbReference>
<dbReference type="STRING" id="1227549.SAMN05444007_10888"/>
<evidence type="ECO:0000313" key="5">
    <source>
        <dbReference type="Proteomes" id="UP000199379"/>
    </source>
</evidence>
<evidence type="ECO:0000256" key="2">
    <source>
        <dbReference type="SAM" id="SignalP"/>
    </source>
</evidence>
<feature type="signal peptide" evidence="2">
    <location>
        <begin position="1"/>
        <end position="19"/>
    </location>
</feature>
<dbReference type="CDD" id="cd02966">
    <property type="entry name" value="TlpA_like_family"/>
    <property type="match status" value="1"/>
</dbReference>
<dbReference type="PROSITE" id="PS00194">
    <property type="entry name" value="THIOREDOXIN_1"/>
    <property type="match status" value="1"/>
</dbReference>
<dbReference type="Pfam" id="PF00578">
    <property type="entry name" value="AhpC-TSA"/>
    <property type="match status" value="1"/>
</dbReference>
<evidence type="ECO:0000256" key="1">
    <source>
        <dbReference type="ARBA" id="ARBA00023284"/>
    </source>
</evidence>
<dbReference type="SUPFAM" id="SSF52833">
    <property type="entry name" value="Thioredoxin-like"/>
    <property type="match status" value="1"/>
</dbReference>
<accession>A0A1H7CEZ6</accession>
<dbReference type="InterPro" id="IPR017937">
    <property type="entry name" value="Thioredoxin_CS"/>
</dbReference>
<dbReference type="InterPro" id="IPR000866">
    <property type="entry name" value="AhpC/TSA"/>
</dbReference>
<dbReference type="GO" id="GO:0016209">
    <property type="term" value="F:antioxidant activity"/>
    <property type="evidence" value="ECO:0007669"/>
    <property type="project" value="InterPro"/>
</dbReference>
<evidence type="ECO:0000313" key="4">
    <source>
        <dbReference type="EMBL" id="SEJ88279.1"/>
    </source>
</evidence>
<proteinExistence type="predicted"/>
<name>A0A1H7CEZ6_9RHOB</name>
<dbReference type="InterPro" id="IPR013766">
    <property type="entry name" value="Thioredoxin_domain"/>
</dbReference>
<dbReference type="GO" id="GO:0016853">
    <property type="term" value="F:isomerase activity"/>
    <property type="evidence" value="ECO:0007669"/>
    <property type="project" value="UniProtKB-KW"/>
</dbReference>
<feature type="domain" description="Thioredoxin" evidence="3">
    <location>
        <begin position="15"/>
        <end position="184"/>
    </location>
</feature>
<dbReference type="AlphaFoldDB" id="A0A1H7CEZ6"/>
<dbReference type="PROSITE" id="PS51352">
    <property type="entry name" value="THIOREDOXIN_2"/>
    <property type="match status" value="1"/>
</dbReference>
<dbReference type="GO" id="GO:0015036">
    <property type="term" value="F:disulfide oxidoreductase activity"/>
    <property type="evidence" value="ECO:0007669"/>
    <property type="project" value="UniProtKB-ARBA"/>
</dbReference>
<dbReference type="Proteomes" id="UP000199379">
    <property type="component" value="Unassembled WGS sequence"/>
</dbReference>
<dbReference type="Gene3D" id="3.40.30.10">
    <property type="entry name" value="Glutaredoxin"/>
    <property type="match status" value="1"/>
</dbReference>
<dbReference type="EMBL" id="FNYD01000008">
    <property type="protein sequence ID" value="SEJ88279.1"/>
    <property type="molecule type" value="Genomic_DNA"/>
</dbReference>
<keyword evidence="2" id="KW-0732">Signal</keyword>
<evidence type="ECO:0000259" key="3">
    <source>
        <dbReference type="PROSITE" id="PS51352"/>
    </source>
</evidence>
<protein>
    <submittedName>
        <fullName evidence="4">Thiol-disulfide isomerase or thioredoxin</fullName>
    </submittedName>
</protein>
<dbReference type="OrthoDB" id="9799347at2"/>
<sequence>MKKLLIALVYTALVSGANAGSPDIAALEALREGNMKKLVFQSEPKPVSDLPFQLQDDGGEGHLADYRGKYLLLNFWATWCAPCRKEMPQLDELNAEFGGDRFEVLTLATGRNSPAGIAKFFEENGIESLPRHLDPGMKLARDMAVLGLPVTVLIDPEGQEIARMLGDAEWNSASAKAIIGALVDDTGS</sequence>
<reference evidence="4 5" key="1">
    <citation type="submission" date="2016-10" db="EMBL/GenBank/DDBJ databases">
        <authorList>
            <person name="de Groot N.N."/>
        </authorList>
    </citation>
    <scope>NUCLEOTIDE SEQUENCE [LARGE SCALE GENOMIC DNA]</scope>
    <source>
        <strain evidence="4 5">DSM 29340</strain>
    </source>
</reference>
<dbReference type="PANTHER" id="PTHR42852:SF13">
    <property type="entry name" value="PROTEIN DIPZ"/>
    <property type="match status" value="1"/>
</dbReference>
<keyword evidence="4" id="KW-0413">Isomerase</keyword>
<organism evidence="4 5">
    <name type="scientific">Cribrihabitans marinus</name>
    <dbReference type="NCBI Taxonomy" id="1227549"/>
    <lineage>
        <taxon>Bacteria</taxon>
        <taxon>Pseudomonadati</taxon>
        <taxon>Pseudomonadota</taxon>
        <taxon>Alphaproteobacteria</taxon>
        <taxon>Rhodobacterales</taxon>
        <taxon>Paracoccaceae</taxon>
        <taxon>Cribrihabitans</taxon>
    </lineage>
</organism>
<feature type="chain" id="PRO_5011576476" evidence="2">
    <location>
        <begin position="20"/>
        <end position="188"/>
    </location>
</feature>
<keyword evidence="1" id="KW-0676">Redox-active center</keyword>
<dbReference type="PANTHER" id="PTHR42852">
    <property type="entry name" value="THIOL:DISULFIDE INTERCHANGE PROTEIN DSBE"/>
    <property type="match status" value="1"/>
</dbReference>
<keyword evidence="5" id="KW-1185">Reference proteome</keyword>